<dbReference type="SMART" id="SM00271">
    <property type="entry name" value="DnaJ"/>
    <property type="match status" value="1"/>
</dbReference>
<feature type="region of interest" description="Disordered" evidence="2">
    <location>
        <begin position="29"/>
        <end position="52"/>
    </location>
</feature>
<dbReference type="PROSITE" id="PS50076">
    <property type="entry name" value="DNAJ_2"/>
    <property type="match status" value="1"/>
</dbReference>
<evidence type="ECO:0000256" key="2">
    <source>
        <dbReference type="SAM" id="MobiDB-lite"/>
    </source>
</evidence>
<comment type="caution">
    <text evidence="4">The sequence shown here is derived from an EMBL/GenBank/DDBJ whole genome shotgun (WGS) entry which is preliminary data.</text>
</comment>
<dbReference type="CDD" id="cd06257">
    <property type="entry name" value="DnaJ"/>
    <property type="match status" value="1"/>
</dbReference>
<dbReference type="InterPro" id="IPR036869">
    <property type="entry name" value="J_dom_sf"/>
</dbReference>
<name>A0ABW0QRJ5_9GAMM</name>
<sequence>MTLTQIVIVVAGLFLGYRLVSYMLSPGTGDEGKTSGSSADARPGAGRTQTRGREWNWNDAVAPSVPGTNLMWYQTLGVAESASLAEIDHAYRVQISQYHPDKVARLGADIRRLAEARSKEINAAYDMAIRLRQR</sequence>
<dbReference type="PRINTS" id="PR00625">
    <property type="entry name" value="JDOMAIN"/>
</dbReference>
<dbReference type="SUPFAM" id="SSF46565">
    <property type="entry name" value="Chaperone J-domain"/>
    <property type="match status" value="1"/>
</dbReference>
<keyword evidence="1" id="KW-0143">Chaperone</keyword>
<keyword evidence="5" id="KW-1185">Reference proteome</keyword>
<organism evidence="4 5">
    <name type="scientific">Rhodanobacter ginsengisoli</name>
    <dbReference type="NCBI Taxonomy" id="418646"/>
    <lineage>
        <taxon>Bacteria</taxon>
        <taxon>Pseudomonadati</taxon>
        <taxon>Pseudomonadota</taxon>
        <taxon>Gammaproteobacteria</taxon>
        <taxon>Lysobacterales</taxon>
        <taxon>Rhodanobacteraceae</taxon>
        <taxon>Rhodanobacter</taxon>
    </lineage>
</organism>
<proteinExistence type="predicted"/>
<reference evidence="5" key="1">
    <citation type="journal article" date="2019" name="Int. J. Syst. Evol. Microbiol.">
        <title>The Global Catalogue of Microorganisms (GCM) 10K type strain sequencing project: providing services to taxonomists for standard genome sequencing and annotation.</title>
        <authorList>
            <consortium name="The Broad Institute Genomics Platform"/>
            <consortium name="The Broad Institute Genome Sequencing Center for Infectious Disease"/>
            <person name="Wu L."/>
            <person name="Ma J."/>
        </authorList>
    </citation>
    <scope>NUCLEOTIDE SEQUENCE [LARGE SCALE GENOMIC DNA]</scope>
    <source>
        <strain evidence="5">CGMCC 1.16619</strain>
    </source>
</reference>
<dbReference type="InterPro" id="IPR001623">
    <property type="entry name" value="DnaJ_domain"/>
</dbReference>
<dbReference type="Gene3D" id="1.10.287.110">
    <property type="entry name" value="DnaJ domain"/>
    <property type="match status" value="1"/>
</dbReference>
<dbReference type="Pfam" id="PF00226">
    <property type="entry name" value="DnaJ"/>
    <property type="match status" value="1"/>
</dbReference>
<accession>A0ABW0QRJ5</accession>
<gene>
    <name evidence="4" type="ORF">ACFPPA_13930</name>
</gene>
<dbReference type="RefSeq" id="WP_377320931.1">
    <property type="nucleotide sequence ID" value="NZ_JBHSNF010000003.1"/>
</dbReference>
<dbReference type="Proteomes" id="UP001596114">
    <property type="component" value="Unassembled WGS sequence"/>
</dbReference>
<feature type="domain" description="J" evidence="3">
    <location>
        <begin position="71"/>
        <end position="134"/>
    </location>
</feature>
<evidence type="ECO:0000313" key="5">
    <source>
        <dbReference type="Proteomes" id="UP001596114"/>
    </source>
</evidence>
<evidence type="ECO:0000313" key="4">
    <source>
        <dbReference type="EMBL" id="MFC5526837.1"/>
    </source>
</evidence>
<protein>
    <submittedName>
        <fullName evidence="4">DnaJ family molecular chaperone</fullName>
    </submittedName>
</protein>
<evidence type="ECO:0000256" key="1">
    <source>
        <dbReference type="ARBA" id="ARBA00023186"/>
    </source>
</evidence>
<evidence type="ECO:0000259" key="3">
    <source>
        <dbReference type="PROSITE" id="PS50076"/>
    </source>
</evidence>
<dbReference type="EMBL" id="JBHSNF010000003">
    <property type="protein sequence ID" value="MFC5526837.1"/>
    <property type="molecule type" value="Genomic_DNA"/>
</dbReference>